<gene>
    <name evidence="1" type="ORF">GCM10022381_20620</name>
</gene>
<evidence type="ECO:0000313" key="1">
    <source>
        <dbReference type="EMBL" id="GAA3878071.1"/>
    </source>
</evidence>
<evidence type="ECO:0000313" key="2">
    <source>
        <dbReference type="Proteomes" id="UP001501803"/>
    </source>
</evidence>
<sequence>MPPAEPHPRCHAKEEILRLAASNRRSHAACCRISYFAVSDAASDAVSDAAEEVEVVEEGGLIGSG</sequence>
<organism evidence="1 2">
    <name type="scientific">Leifsonia kafniensis</name>
    <dbReference type="NCBI Taxonomy" id="475957"/>
    <lineage>
        <taxon>Bacteria</taxon>
        <taxon>Bacillati</taxon>
        <taxon>Actinomycetota</taxon>
        <taxon>Actinomycetes</taxon>
        <taxon>Micrococcales</taxon>
        <taxon>Microbacteriaceae</taxon>
        <taxon>Leifsonia</taxon>
    </lineage>
</organism>
<proteinExistence type="predicted"/>
<reference evidence="2" key="1">
    <citation type="journal article" date="2019" name="Int. J. Syst. Evol. Microbiol.">
        <title>The Global Catalogue of Microorganisms (GCM) 10K type strain sequencing project: providing services to taxonomists for standard genome sequencing and annotation.</title>
        <authorList>
            <consortium name="The Broad Institute Genomics Platform"/>
            <consortium name="The Broad Institute Genome Sequencing Center for Infectious Disease"/>
            <person name="Wu L."/>
            <person name="Ma J."/>
        </authorList>
    </citation>
    <scope>NUCLEOTIDE SEQUENCE [LARGE SCALE GENOMIC DNA]</scope>
    <source>
        <strain evidence="2">JCM 17021</strain>
    </source>
</reference>
<dbReference type="Proteomes" id="UP001501803">
    <property type="component" value="Unassembled WGS sequence"/>
</dbReference>
<accession>A0ABP7KKG2</accession>
<comment type="caution">
    <text evidence="1">The sequence shown here is derived from an EMBL/GenBank/DDBJ whole genome shotgun (WGS) entry which is preliminary data.</text>
</comment>
<protein>
    <submittedName>
        <fullName evidence="1">Uncharacterized protein</fullName>
    </submittedName>
</protein>
<keyword evidence="2" id="KW-1185">Reference proteome</keyword>
<name>A0ABP7KKG2_9MICO</name>
<dbReference type="EMBL" id="BAABCN010000004">
    <property type="protein sequence ID" value="GAA3878071.1"/>
    <property type="molecule type" value="Genomic_DNA"/>
</dbReference>